<dbReference type="PROSITE" id="PS50005">
    <property type="entry name" value="TPR"/>
    <property type="match status" value="2"/>
</dbReference>
<feature type="repeat" description="TPR" evidence="1">
    <location>
        <begin position="223"/>
        <end position="256"/>
    </location>
</feature>
<dbReference type="SUPFAM" id="SSF48452">
    <property type="entry name" value="TPR-like"/>
    <property type="match status" value="1"/>
</dbReference>
<dbReference type="PANTHER" id="PTHR12558">
    <property type="entry name" value="CELL DIVISION CYCLE 16,23,27"/>
    <property type="match status" value="1"/>
</dbReference>
<dbReference type="InterPro" id="IPR019734">
    <property type="entry name" value="TPR_rpt"/>
</dbReference>
<protein>
    <recommendedName>
        <fullName evidence="2">PIK-related kinase FAT domain-containing protein</fullName>
    </recommendedName>
</protein>
<organism evidence="3 4">
    <name type="scientific">Legionella hackeliae</name>
    <dbReference type="NCBI Taxonomy" id="449"/>
    <lineage>
        <taxon>Bacteria</taxon>
        <taxon>Pseudomonadati</taxon>
        <taxon>Pseudomonadota</taxon>
        <taxon>Gammaproteobacteria</taxon>
        <taxon>Legionellales</taxon>
        <taxon>Legionellaceae</taxon>
        <taxon>Legionella</taxon>
    </lineage>
</organism>
<dbReference type="EMBL" id="LN681225">
    <property type="protein sequence ID" value="CEK11529.1"/>
    <property type="molecule type" value="Genomic_DNA"/>
</dbReference>
<feature type="repeat" description="TPR" evidence="1">
    <location>
        <begin position="2"/>
        <end position="35"/>
    </location>
</feature>
<evidence type="ECO:0000313" key="4">
    <source>
        <dbReference type="Proteomes" id="UP000032803"/>
    </source>
</evidence>
<dbReference type="SMART" id="SM00028">
    <property type="entry name" value="TPR"/>
    <property type="match status" value="7"/>
</dbReference>
<dbReference type="KEGG" id="lha:LHA_2521"/>
<name>A0A0A8UXQ7_LEGHA</name>
<proteinExistence type="predicted"/>
<reference evidence="4" key="1">
    <citation type="submission" date="2014-09" db="EMBL/GenBank/DDBJ databases">
        <authorList>
            <person name="Gomez-Valero L."/>
        </authorList>
    </citation>
    <scope>NUCLEOTIDE SEQUENCE [LARGE SCALE GENOMIC DNA]</scope>
    <source>
        <strain evidence="4">ATCC35250</strain>
    </source>
</reference>
<dbReference type="PATRIC" id="fig|449.7.peg.1094"/>
<evidence type="ECO:0000256" key="1">
    <source>
        <dbReference type="PROSITE-ProRule" id="PRU00339"/>
    </source>
</evidence>
<gene>
    <name evidence="3" type="ORF">LHA_2521</name>
</gene>
<dbReference type="STRING" id="449.LHA_2521"/>
<evidence type="ECO:0000313" key="3">
    <source>
        <dbReference type="EMBL" id="CEK11529.1"/>
    </source>
</evidence>
<dbReference type="PANTHER" id="PTHR12558:SF13">
    <property type="entry name" value="CELL DIVISION CYCLE PROTEIN 27 HOMOLOG"/>
    <property type="match status" value="1"/>
</dbReference>
<keyword evidence="4" id="KW-1185">Reference proteome</keyword>
<keyword evidence="1" id="KW-0802">TPR repeat</keyword>
<dbReference type="RefSeq" id="WP_045106713.1">
    <property type="nucleotide sequence ID" value="NZ_UGOC01000002.1"/>
</dbReference>
<dbReference type="InterPro" id="IPR003151">
    <property type="entry name" value="PIK-rel_kinase_FAT"/>
</dbReference>
<dbReference type="AlphaFoldDB" id="A0A0A8UXQ7"/>
<feature type="domain" description="PIK-related kinase FAT" evidence="2">
    <location>
        <begin position="78"/>
        <end position="209"/>
    </location>
</feature>
<dbReference type="HOGENOM" id="CLU_735267_0_0_6"/>
<accession>A0A0A8UXQ7</accession>
<dbReference type="Gene3D" id="1.25.40.10">
    <property type="entry name" value="Tetratricopeptide repeat domain"/>
    <property type="match status" value="2"/>
</dbReference>
<evidence type="ECO:0000259" key="2">
    <source>
        <dbReference type="Pfam" id="PF02259"/>
    </source>
</evidence>
<dbReference type="Pfam" id="PF02259">
    <property type="entry name" value="FAT"/>
    <property type="match status" value="1"/>
</dbReference>
<dbReference type="InterPro" id="IPR011990">
    <property type="entry name" value="TPR-like_helical_dom_sf"/>
</dbReference>
<sequence>MPGTIYTAGIDAFNEKKYEKAAELFLQELNENPENVRSYFYLGQCYFLSDKKQQAIPPLKRFIDLRKTFVDDLANLSYVFDLLGQCYEAENKDTAALKCYETATKINSQCASAWNNMGLLYLKSAQHHLKNNIPASIKMFKGALFFINQALKLCGEHPAFLHSIASCYEKYIEVLEQTINDQKMAQQEITNYFSEAIKYYRKALAACKEIDTVLINIISSNLTECLAQFGDHLYRNGQQEEAQKKYLEVIQLDPEHLSAINQLGMSLFKQNSFSEARAYFSSILQKTKKTQEIADAWLNIACTYRMEKAWSKAKEALDNAATFAPNDPDIVVEEMKLTEARGRANFVSSPVILLANSNSSQQVGNEGTPESSMQYQ</sequence>
<dbReference type="Proteomes" id="UP000032803">
    <property type="component" value="Chromosome I"/>
</dbReference>
<dbReference type="Pfam" id="PF13432">
    <property type="entry name" value="TPR_16"/>
    <property type="match status" value="2"/>
</dbReference>